<dbReference type="RefSeq" id="WP_151562053.1">
    <property type="nucleotide sequence ID" value="NZ_WBMT01000009.1"/>
</dbReference>
<gene>
    <name evidence="1" type="ORF">F8566_20150</name>
</gene>
<organism evidence="1 2">
    <name type="scientific">Actinomadura rudentiformis</name>
    <dbReference type="NCBI Taxonomy" id="359158"/>
    <lineage>
        <taxon>Bacteria</taxon>
        <taxon>Bacillati</taxon>
        <taxon>Actinomycetota</taxon>
        <taxon>Actinomycetes</taxon>
        <taxon>Streptosporangiales</taxon>
        <taxon>Thermomonosporaceae</taxon>
        <taxon>Actinomadura</taxon>
    </lineage>
</organism>
<dbReference type="Proteomes" id="UP000468735">
    <property type="component" value="Unassembled WGS sequence"/>
</dbReference>
<proteinExistence type="predicted"/>
<protein>
    <submittedName>
        <fullName evidence="1">Uncharacterized protein</fullName>
    </submittedName>
</protein>
<dbReference type="EMBL" id="WBMT01000009">
    <property type="protein sequence ID" value="KAB2347326.1"/>
    <property type="molecule type" value="Genomic_DNA"/>
</dbReference>
<sequence length="71" mass="8001">MIVDVAVLYARRPRWHRTPDMPLPPDRPIVTRTYERPCEVSEVCVLADLAALTAESDPLTAARRLFAPEGK</sequence>
<evidence type="ECO:0000313" key="1">
    <source>
        <dbReference type="EMBL" id="KAB2347326.1"/>
    </source>
</evidence>
<reference evidence="1 2" key="1">
    <citation type="submission" date="2019-09" db="EMBL/GenBank/DDBJ databases">
        <title>Actinomadura physcomitrii sp. nov., a novel actinomycete isolated from moss [Physcomitrium sphaericum (Ludw) Fuernr].</title>
        <authorList>
            <person name="Zhuang X."/>
            <person name="Liu C."/>
        </authorList>
    </citation>
    <scope>NUCLEOTIDE SEQUENCE [LARGE SCALE GENOMIC DNA]</scope>
    <source>
        <strain evidence="1 2">HMC1</strain>
    </source>
</reference>
<accession>A0A6H9YUJ0</accession>
<name>A0A6H9YUJ0_9ACTN</name>
<keyword evidence="2" id="KW-1185">Reference proteome</keyword>
<comment type="caution">
    <text evidence="1">The sequence shown here is derived from an EMBL/GenBank/DDBJ whole genome shotgun (WGS) entry which is preliminary data.</text>
</comment>
<dbReference type="AlphaFoldDB" id="A0A6H9YUJ0"/>
<evidence type="ECO:0000313" key="2">
    <source>
        <dbReference type="Proteomes" id="UP000468735"/>
    </source>
</evidence>